<dbReference type="EMBL" id="CP002666">
    <property type="protein sequence ID" value="AEE46627.1"/>
    <property type="molecule type" value="Genomic_DNA"/>
</dbReference>
<accession>F4H4F1</accession>
<sequence length="424" mass="42471">MADARQTLRARTSSPVVPVGGGLVAFGVANFAFLALAARDLGPAGSAPVSVFWTVVNAFGIGLFMPLEQDLARRLAAARARGGTGRVGRAPLLYTLGALAVVALVLLLAGGMLGRVVLDGQSGLVWVVLAALAAQAVAYATRGLLAGEASFGRYGVQLAVDGALRTAGSAVLAATGNGTAVGYALVLVAAPVLASVLALLGRRPRGVTTAEPSAEGQSRVPFGALVSVSLLSQVLANAGPMLIAWLAEPGDEAMAGRFVAAVTVARIPLFAFAAVQAVVLPALAARAAAGDVAGFRATTRLAVLGTAGLGAVGALGVLAIGPFAQVLLYGQDFAVSRTLLFLIAASGAFFMLAQVMAIVLLSRGDDWAAAVGWGVGVLALGLGFLVPTGLAEQVALALCTGAAAAAVCHAVRVRTTLRRWEPAP</sequence>
<feature type="transmembrane region" description="Helical" evidence="6">
    <location>
        <begin position="393"/>
        <end position="411"/>
    </location>
</feature>
<evidence type="ECO:0000256" key="4">
    <source>
        <dbReference type="ARBA" id="ARBA00022989"/>
    </source>
</evidence>
<dbReference type="Proteomes" id="UP000008460">
    <property type="component" value="Chromosome"/>
</dbReference>
<feature type="transmembrane region" description="Helical" evidence="6">
    <location>
        <begin position="222"/>
        <end position="247"/>
    </location>
</feature>
<dbReference type="PANTHER" id="PTHR30250">
    <property type="entry name" value="PST FAMILY PREDICTED COLANIC ACID TRANSPORTER"/>
    <property type="match status" value="1"/>
</dbReference>
<protein>
    <submittedName>
        <fullName evidence="7">Polysaccharide biosynthesis protein</fullName>
    </submittedName>
</protein>
<dbReference type="eggNOG" id="COG2244">
    <property type="taxonomic scope" value="Bacteria"/>
</dbReference>
<feature type="transmembrane region" description="Helical" evidence="6">
    <location>
        <begin position="124"/>
        <end position="142"/>
    </location>
</feature>
<dbReference type="STRING" id="590998.Celf_2501"/>
<feature type="transmembrane region" description="Helical" evidence="6">
    <location>
        <begin position="50"/>
        <end position="71"/>
    </location>
</feature>
<feature type="transmembrane region" description="Helical" evidence="6">
    <location>
        <begin position="301"/>
        <end position="327"/>
    </location>
</feature>
<name>F4H4F1_CELFA</name>
<dbReference type="InterPro" id="IPR050833">
    <property type="entry name" value="Poly_Biosynth_Transport"/>
</dbReference>
<feature type="transmembrane region" description="Helical" evidence="6">
    <location>
        <begin position="92"/>
        <end position="118"/>
    </location>
</feature>
<proteinExistence type="predicted"/>
<evidence type="ECO:0000313" key="7">
    <source>
        <dbReference type="EMBL" id="AEE46627.1"/>
    </source>
</evidence>
<dbReference type="PANTHER" id="PTHR30250:SF11">
    <property type="entry name" value="O-ANTIGEN TRANSPORTER-RELATED"/>
    <property type="match status" value="1"/>
</dbReference>
<evidence type="ECO:0000256" key="1">
    <source>
        <dbReference type="ARBA" id="ARBA00004651"/>
    </source>
</evidence>
<evidence type="ECO:0000256" key="6">
    <source>
        <dbReference type="SAM" id="Phobius"/>
    </source>
</evidence>
<comment type="subcellular location">
    <subcellularLocation>
        <location evidence="1">Cell membrane</location>
        <topology evidence="1">Multi-pass membrane protein</topology>
    </subcellularLocation>
</comment>
<organism evidence="7 8">
    <name type="scientific">Cellulomonas fimi (strain ATCC 484 / DSM 20113 / JCM 1341 / CCUG 24087 / LMG 16345 / NBRC 15513 / NCIMB 8980 / NCTC 7547 / NRS-133)</name>
    <dbReference type="NCBI Taxonomy" id="590998"/>
    <lineage>
        <taxon>Bacteria</taxon>
        <taxon>Bacillati</taxon>
        <taxon>Actinomycetota</taxon>
        <taxon>Actinomycetes</taxon>
        <taxon>Micrococcales</taxon>
        <taxon>Cellulomonadaceae</taxon>
        <taxon>Cellulomonas</taxon>
    </lineage>
</organism>
<dbReference type="HOGENOM" id="CLU_044049_0_0_11"/>
<feature type="transmembrane region" description="Helical" evidence="6">
    <location>
        <begin position="339"/>
        <end position="360"/>
    </location>
</feature>
<feature type="transmembrane region" description="Helical" evidence="6">
    <location>
        <begin position="267"/>
        <end position="289"/>
    </location>
</feature>
<feature type="transmembrane region" description="Helical" evidence="6">
    <location>
        <begin position="16"/>
        <end position="38"/>
    </location>
</feature>
<keyword evidence="8" id="KW-1185">Reference proteome</keyword>
<keyword evidence="5 6" id="KW-0472">Membrane</keyword>
<dbReference type="RefSeq" id="WP_013771653.1">
    <property type="nucleotide sequence ID" value="NC_015514.1"/>
</dbReference>
<evidence type="ECO:0000313" key="8">
    <source>
        <dbReference type="Proteomes" id="UP000008460"/>
    </source>
</evidence>
<feature type="transmembrane region" description="Helical" evidence="6">
    <location>
        <begin position="180"/>
        <end position="201"/>
    </location>
</feature>
<dbReference type="KEGG" id="cfi:Celf_2501"/>
<keyword evidence="3 6" id="KW-0812">Transmembrane</keyword>
<evidence type="ECO:0000256" key="3">
    <source>
        <dbReference type="ARBA" id="ARBA00022692"/>
    </source>
</evidence>
<evidence type="ECO:0000256" key="5">
    <source>
        <dbReference type="ARBA" id="ARBA00023136"/>
    </source>
</evidence>
<dbReference type="AlphaFoldDB" id="F4H4F1"/>
<dbReference type="GO" id="GO:0005886">
    <property type="term" value="C:plasma membrane"/>
    <property type="evidence" value="ECO:0007669"/>
    <property type="project" value="UniProtKB-SubCell"/>
</dbReference>
<evidence type="ECO:0000256" key="2">
    <source>
        <dbReference type="ARBA" id="ARBA00022475"/>
    </source>
</evidence>
<feature type="transmembrane region" description="Helical" evidence="6">
    <location>
        <begin position="154"/>
        <end position="174"/>
    </location>
</feature>
<feature type="transmembrane region" description="Helical" evidence="6">
    <location>
        <begin position="367"/>
        <end position="387"/>
    </location>
</feature>
<reference evidence="7 8" key="1">
    <citation type="submission" date="2011-04" db="EMBL/GenBank/DDBJ databases">
        <title>Complete sequence of Cellulomonas fimi ATCC 484.</title>
        <authorList>
            <consortium name="US DOE Joint Genome Institute"/>
            <person name="Lucas S."/>
            <person name="Han J."/>
            <person name="Lapidus A."/>
            <person name="Cheng J.-F."/>
            <person name="Goodwin L."/>
            <person name="Pitluck S."/>
            <person name="Peters L."/>
            <person name="Chertkov O."/>
            <person name="Detter J.C."/>
            <person name="Han C."/>
            <person name="Tapia R."/>
            <person name="Land M."/>
            <person name="Hauser L."/>
            <person name="Kyrpides N."/>
            <person name="Ivanova N."/>
            <person name="Ovchinnikova G."/>
            <person name="Pagani I."/>
            <person name="Mead D."/>
            <person name="Brumm P."/>
            <person name="Woyke T."/>
        </authorList>
    </citation>
    <scope>NUCLEOTIDE SEQUENCE [LARGE SCALE GENOMIC DNA]</scope>
    <source>
        <strain evidence="8">ATCC 484 / DSM 20113 / JCM 1341 / NBRC 15513 / NCIMB 8980 / NCTC 7547</strain>
    </source>
</reference>
<gene>
    <name evidence="7" type="ordered locus">Celf_2501</name>
</gene>
<keyword evidence="4 6" id="KW-1133">Transmembrane helix</keyword>
<keyword evidence="2" id="KW-1003">Cell membrane</keyword>